<evidence type="ECO:0000313" key="1">
    <source>
        <dbReference type="EMBL" id="VDK77128.1"/>
    </source>
</evidence>
<reference evidence="1 2" key="1">
    <citation type="submission" date="2018-11" db="EMBL/GenBank/DDBJ databases">
        <authorList>
            <consortium name="Pathogen Informatics"/>
        </authorList>
    </citation>
    <scope>NUCLEOTIDE SEQUENCE [LARGE SCALE GENOMIC DNA]</scope>
</reference>
<protein>
    <submittedName>
        <fullName evidence="1">Uncharacterized protein</fullName>
    </submittedName>
</protein>
<dbReference type="AlphaFoldDB" id="A0A3P6UDP2"/>
<dbReference type="Proteomes" id="UP000281553">
    <property type="component" value="Unassembled WGS sequence"/>
</dbReference>
<gene>
    <name evidence="1" type="ORF">DILT_LOCUS2825</name>
</gene>
<accession>A0A3P6UDP2</accession>
<dbReference type="OrthoDB" id="6142245at2759"/>
<sequence>MGHPVTVFDAFSSQFKYIFGVRSLNFLGHLVDTNSIHPLSSKTATILDRVNVYSRVFPNCADTIFLLKALFSGAKWSSELSADTLAVFGKTKIAPTDTTLLRH</sequence>
<keyword evidence="2" id="KW-1185">Reference proteome</keyword>
<organism evidence="1 2">
    <name type="scientific">Dibothriocephalus latus</name>
    <name type="common">Fish tapeworm</name>
    <name type="synonym">Diphyllobothrium latum</name>
    <dbReference type="NCBI Taxonomy" id="60516"/>
    <lineage>
        <taxon>Eukaryota</taxon>
        <taxon>Metazoa</taxon>
        <taxon>Spiralia</taxon>
        <taxon>Lophotrochozoa</taxon>
        <taxon>Platyhelminthes</taxon>
        <taxon>Cestoda</taxon>
        <taxon>Eucestoda</taxon>
        <taxon>Diphyllobothriidea</taxon>
        <taxon>Diphyllobothriidae</taxon>
        <taxon>Dibothriocephalus</taxon>
    </lineage>
</organism>
<proteinExistence type="predicted"/>
<dbReference type="EMBL" id="UYRU01042684">
    <property type="protein sequence ID" value="VDK77128.1"/>
    <property type="molecule type" value="Genomic_DNA"/>
</dbReference>
<name>A0A3P6UDP2_DIBLA</name>
<evidence type="ECO:0000313" key="2">
    <source>
        <dbReference type="Proteomes" id="UP000281553"/>
    </source>
</evidence>